<sequence>MIDTLNTFARPRESVIQSNEQIMKTLASPDYTNMKSHSAYSTPKRQKYPLSPTLTTPNKDMSQMQELFQPIAQSPQNMGTSHLQRFDQSPAQNEIKLESFVLPSNNPYPGAIQYATSPVLPDHSANPIKQEPIIGAMGVYTLHGRIRMHIAEPVIGAMGV</sequence>
<accession>A0AAV4X1W8</accession>
<dbReference type="AlphaFoldDB" id="A0AAV4X1W8"/>
<gene>
    <name evidence="1" type="ORF">CEXT_656641</name>
</gene>
<proteinExistence type="predicted"/>
<evidence type="ECO:0000313" key="2">
    <source>
        <dbReference type="Proteomes" id="UP001054945"/>
    </source>
</evidence>
<dbReference type="Proteomes" id="UP001054945">
    <property type="component" value="Unassembled WGS sequence"/>
</dbReference>
<reference evidence="1 2" key="1">
    <citation type="submission" date="2021-06" db="EMBL/GenBank/DDBJ databases">
        <title>Caerostris extrusa draft genome.</title>
        <authorList>
            <person name="Kono N."/>
            <person name="Arakawa K."/>
        </authorList>
    </citation>
    <scope>NUCLEOTIDE SEQUENCE [LARGE SCALE GENOMIC DNA]</scope>
</reference>
<dbReference type="EMBL" id="BPLR01017180">
    <property type="protein sequence ID" value="GIY89226.1"/>
    <property type="molecule type" value="Genomic_DNA"/>
</dbReference>
<organism evidence="1 2">
    <name type="scientific">Caerostris extrusa</name>
    <name type="common">Bark spider</name>
    <name type="synonym">Caerostris bankana</name>
    <dbReference type="NCBI Taxonomy" id="172846"/>
    <lineage>
        <taxon>Eukaryota</taxon>
        <taxon>Metazoa</taxon>
        <taxon>Ecdysozoa</taxon>
        <taxon>Arthropoda</taxon>
        <taxon>Chelicerata</taxon>
        <taxon>Arachnida</taxon>
        <taxon>Araneae</taxon>
        <taxon>Araneomorphae</taxon>
        <taxon>Entelegynae</taxon>
        <taxon>Araneoidea</taxon>
        <taxon>Araneidae</taxon>
        <taxon>Caerostris</taxon>
    </lineage>
</organism>
<protein>
    <submittedName>
        <fullName evidence="1">Uncharacterized protein</fullName>
    </submittedName>
</protein>
<name>A0AAV4X1W8_CAEEX</name>
<keyword evidence="2" id="KW-1185">Reference proteome</keyword>
<comment type="caution">
    <text evidence="1">The sequence shown here is derived from an EMBL/GenBank/DDBJ whole genome shotgun (WGS) entry which is preliminary data.</text>
</comment>
<evidence type="ECO:0000313" key="1">
    <source>
        <dbReference type="EMBL" id="GIY89226.1"/>
    </source>
</evidence>